<keyword evidence="8" id="KW-0968">Cytoplasmic vesicle</keyword>
<dbReference type="OrthoDB" id="10015001at2759"/>
<dbReference type="GO" id="GO:0005856">
    <property type="term" value="C:cytoskeleton"/>
    <property type="evidence" value="ECO:0007669"/>
    <property type="project" value="UniProtKB-SubCell"/>
</dbReference>
<dbReference type="FunCoup" id="A0A6P8NZR5">
    <property type="interactions" value="2106"/>
</dbReference>
<dbReference type="AlphaFoldDB" id="A0A6P8NZR5"/>
<dbReference type="CTD" id="10241"/>
<evidence type="ECO:0000256" key="5">
    <source>
        <dbReference type="ARBA" id="ARBA00023054"/>
    </source>
</evidence>
<gene>
    <name evidence="16" type="primary">CALCOCO2</name>
</gene>
<dbReference type="GO" id="GO:0098792">
    <property type="term" value="P:xenophagy"/>
    <property type="evidence" value="ECO:0007669"/>
    <property type="project" value="TreeGrafter"/>
</dbReference>
<evidence type="ECO:0000256" key="11">
    <source>
        <dbReference type="ARBA" id="ARBA00040931"/>
    </source>
</evidence>
<name>A0A6P8NZR5_GEOSA</name>
<proteinExistence type="inferred from homology"/>
<accession>A0A6P8NZR5</accession>
<feature type="coiled-coil region" evidence="13">
    <location>
        <begin position="163"/>
        <end position="429"/>
    </location>
</feature>
<keyword evidence="4" id="KW-0072">Autophagy</keyword>
<dbReference type="RefSeq" id="XP_033774300.1">
    <property type="nucleotide sequence ID" value="XM_033918409.1"/>
</dbReference>
<evidence type="ECO:0000256" key="3">
    <source>
        <dbReference type="ARBA" id="ARBA00022490"/>
    </source>
</evidence>
<evidence type="ECO:0000256" key="10">
    <source>
        <dbReference type="ARBA" id="ARBA00037963"/>
    </source>
</evidence>
<evidence type="ECO:0000256" key="1">
    <source>
        <dbReference type="ARBA" id="ARBA00004245"/>
    </source>
</evidence>
<dbReference type="InterPro" id="IPR051002">
    <property type="entry name" value="UBA_autophagy_assoc_protein"/>
</dbReference>
<comment type="subcellular location">
    <subcellularLocation>
        <location evidence="1">Cytoplasm</location>
        <location evidence="1">Cytoskeleton</location>
    </subcellularLocation>
    <subcellularLocation>
        <location evidence="2">Cytoplasm</location>
        <location evidence="2">Perinuclear region</location>
    </subcellularLocation>
    <subcellularLocation>
        <location evidence="9">Cytoplasmic vesicle</location>
        <location evidence="9">Autophagosome membrane</location>
        <topology evidence="9">Peripheral membrane protein</topology>
    </subcellularLocation>
</comment>
<protein>
    <recommendedName>
        <fullName evidence="11">Calcium-binding and coiled-coil domain-containing protein 2</fullName>
    </recommendedName>
    <alternativeName>
        <fullName evidence="12">Nuclear domain 10 protein NDP52</fullName>
    </alternativeName>
</protein>
<evidence type="ECO:0000313" key="16">
    <source>
        <dbReference type="RefSeq" id="XP_033774300.1"/>
    </source>
</evidence>
<sequence>METDKALSLSVVDNTAGPAEKVNLMGDEPSTFAIILEHENYSHVIFNKMEKSYSPGEDITCFYKLAQDMHPQKKDWLGVFRVGWRTTREFYTFMWAPLPSDSEEQQQLKFKAYYLPKDKAEFYQFCYVDQDGLVRGASVPFQIRQEVEEEVLLVTTEGEMQAFAQQSQNLLTIKMELEELQLEKKNIEAKFEKSQESVTALERTMHSLQSKNSELQKALDTQTPQLETLQRNLGRVKELNERLYQQNKALQEELDSLRSISETVAHNETLLKKEKETMEAKKSCMQTELHQLNKQIEKLRTEQEVMKNKLTAAQDAMNSLQSENLDHKREIKKLVRDCSEKSKQLEHCRQLQSAVIEQQKHKGRLEEQLKQEQQQHLKALEKEKMNEVSSLKKEIEDKKCLIIILQMEKEDLNEDNQKLKKEIEKVSAHFPEESWVSFGNPGPASQEDVTIEKKSLKHGKNCPETLSDPDIGHPYLDPFLICPSCEQLFEASNKQLYEDHVLCHVLESSLN</sequence>
<dbReference type="Gene3D" id="2.60.40.2840">
    <property type="match status" value="1"/>
</dbReference>
<dbReference type="PANTHER" id="PTHR31915">
    <property type="entry name" value="SKICH DOMAIN-CONTAINING PROTEIN"/>
    <property type="match status" value="1"/>
</dbReference>
<dbReference type="Pfam" id="PF17751">
    <property type="entry name" value="SKICH"/>
    <property type="match status" value="1"/>
</dbReference>
<comment type="similarity">
    <text evidence="10">Belongs to the CALCOCO family.</text>
</comment>
<dbReference type="GO" id="GO:0016605">
    <property type="term" value="C:PML body"/>
    <property type="evidence" value="ECO:0007669"/>
    <property type="project" value="TreeGrafter"/>
</dbReference>
<organism evidence="15 16">
    <name type="scientific">Geotrypetes seraphini</name>
    <name type="common">Gaboon caecilian</name>
    <name type="synonym">Caecilia seraphini</name>
    <dbReference type="NCBI Taxonomy" id="260995"/>
    <lineage>
        <taxon>Eukaryota</taxon>
        <taxon>Metazoa</taxon>
        <taxon>Chordata</taxon>
        <taxon>Craniata</taxon>
        <taxon>Vertebrata</taxon>
        <taxon>Euteleostomi</taxon>
        <taxon>Amphibia</taxon>
        <taxon>Gymnophiona</taxon>
        <taxon>Geotrypetes</taxon>
    </lineage>
</organism>
<dbReference type="PANTHER" id="PTHR31915:SF4">
    <property type="entry name" value="CALCIUM-BINDING AND COILED-COIL DOMAIN-CONTAINING PROTEIN 2"/>
    <property type="match status" value="1"/>
</dbReference>
<keyword evidence="3" id="KW-0963">Cytoplasm</keyword>
<evidence type="ECO:0000313" key="15">
    <source>
        <dbReference type="Proteomes" id="UP000515159"/>
    </source>
</evidence>
<dbReference type="GO" id="GO:0031410">
    <property type="term" value="C:cytoplasmic vesicle"/>
    <property type="evidence" value="ECO:0007669"/>
    <property type="project" value="UniProtKB-KW"/>
</dbReference>
<evidence type="ECO:0000256" key="7">
    <source>
        <dbReference type="ARBA" id="ARBA00023212"/>
    </source>
</evidence>
<evidence type="ECO:0000256" key="2">
    <source>
        <dbReference type="ARBA" id="ARBA00004556"/>
    </source>
</evidence>
<keyword evidence="6" id="KW-0472">Membrane</keyword>
<dbReference type="InterPro" id="IPR041611">
    <property type="entry name" value="SKICH"/>
</dbReference>
<dbReference type="InParanoid" id="A0A6P8NZR5"/>
<dbReference type="CDD" id="cd21968">
    <property type="entry name" value="Zn-C2H2_CALCOCO2"/>
    <property type="match status" value="1"/>
</dbReference>
<evidence type="ECO:0000256" key="9">
    <source>
        <dbReference type="ARBA" id="ARBA00037854"/>
    </source>
</evidence>
<dbReference type="GeneID" id="117347445"/>
<reference evidence="16" key="1">
    <citation type="submission" date="2025-08" db="UniProtKB">
        <authorList>
            <consortium name="RefSeq"/>
        </authorList>
    </citation>
    <scope>IDENTIFICATION</scope>
</reference>
<dbReference type="GO" id="GO:0000421">
    <property type="term" value="C:autophagosome membrane"/>
    <property type="evidence" value="ECO:0007669"/>
    <property type="project" value="UniProtKB-SubCell"/>
</dbReference>
<dbReference type="GO" id="GO:1901098">
    <property type="term" value="P:positive regulation of autophagosome maturation"/>
    <property type="evidence" value="ECO:0007669"/>
    <property type="project" value="TreeGrafter"/>
</dbReference>
<evidence type="ECO:0000259" key="14">
    <source>
        <dbReference type="Pfam" id="PF17751"/>
    </source>
</evidence>
<evidence type="ECO:0000256" key="8">
    <source>
        <dbReference type="ARBA" id="ARBA00023329"/>
    </source>
</evidence>
<keyword evidence="7" id="KW-0206">Cytoskeleton</keyword>
<dbReference type="KEGG" id="gsh:117347445"/>
<dbReference type="Proteomes" id="UP000515159">
    <property type="component" value="Chromosome 13"/>
</dbReference>
<dbReference type="FunFam" id="2.60.40.2840:FF:000002">
    <property type="entry name" value="Tax1-binding protein 1 isoform 2"/>
    <property type="match status" value="1"/>
</dbReference>
<evidence type="ECO:0000256" key="6">
    <source>
        <dbReference type="ARBA" id="ARBA00023136"/>
    </source>
</evidence>
<keyword evidence="15" id="KW-1185">Reference proteome</keyword>
<evidence type="ECO:0000256" key="4">
    <source>
        <dbReference type="ARBA" id="ARBA00023006"/>
    </source>
</evidence>
<evidence type="ECO:0000256" key="13">
    <source>
        <dbReference type="SAM" id="Coils"/>
    </source>
</evidence>
<keyword evidence="5 13" id="KW-0175">Coiled coil</keyword>
<feature type="domain" description="SKICH" evidence="14">
    <location>
        <begin position="44"/>
        <end position="143"/>
    </location>
</feature>
<evidence type="ECO:0000256" key="12">
    <source>
        <dbReference type="ARBA" id="ARBA00041519"/>
    </source>
</evidence>
<dbReference type="GO" id="GO:0048471">
    <property type="term" value="C:perinuclear region of cytoplasm"/>
    <property type="evidence" value="ECO:0007669"/>
    <property type="project" value="UniProtKB-SubCell"/>
</dbReference>